<dbReference type="InterPro" id="IPR001453">
    <property type="entry name" value="MoaB/Mog_dom"/>
</dbReference>
<dbReference type="PANTHER" id="PTHR13939">
    <property type="entry name" value="NICOTINAMIDE-NUCLEOTIDE AMIDOHYDROLASE PNCC"/>
    <property type="match status" value="1"/>
</dbReference>
<dbReference type="Pfam" id="PF24102">
    <property type="entry name" value="FLAD1_M"/>
    <property type="match status" value="1"/>
</dbReference>
<accession>A0A023D927</accession>
<evidence type="ECO:0000313" key="2">
    <source>
        <dbReference type="EMBL" id="GAJ30644.1"/>
    </source>
</evidence>
<dbReference type="PANTHER" id="PTHR13939:SF0">
    <property type="entry name" value="NMN AMIDOHYDROLASE-LIKE PROTEIN YFAY"/>
    <property type="match status" value="1"/>
</dbReference>
<dbReference type="Pfam" id="PF00994">
    <property type="entry name" value="MoCF_biosynth"/>
    <property type="match status" value="1"/>
</dbReference>
<dbReference type="Proteomes" id="UP000019760">
    <property type="component" value="Unassembled WGS sequence"/>
</dbReference>
<dbReference type="InterPro" id="IPR050101">
    <property type="entry name" value="CinA"/>
</dbReference>
<dbReference type="Gene3D" id="3.40.980.10">
    <property type="entry name" value="MoaB/Mog-like domain"/>
    <property type="match status" value="1"/>
</dbReference>
<keyword evidence="3" id="KW-1185">Reference proteome</keyword>
<evidence type="ECO:0000259" key="1">
    <source>
        <dbReference type="SMART" id="SM00852"/>
    </source>
</evidence>
<sequence length="277" mass="29320">MIEPRAGDAYPPHSGSIIAPGQRIMTVTACLLVIGNEILSGRTQDANIRFLAMGLGEIGIALDEVRVIPDRRDRIVNTIVDCRARFDHVFTTGGIGPTHDDITAACVAEAVGLPLEIHEESFRLLQDAIGRDKFNAARQRMAMLPRGAAPIPNAVSVAPGFSIANIHVLAGIPRVMQAMFRALAPTLKGGAPLVSAAWHAVGLREGTLADGFAALQDAFPDLDLGSYPFERPDGQRGASLVAKGYDAQRVAAAADRIRDLIATLGHVPISGEPADTI</sequence>
<dbReference type="SUPFAM" id="SSF53218">
    <property type="entry name" value="Molybdenum cofactor biosynthesis proteins"/>
    <property type="match status" value="1"/>
</dbReference>
<dbReference type="InterPro" id="IPR056596">
    <property type="entry name" value="FLAD1_M"/>
</dbReference>
<reference evidence="2 3" key="2">
    <citation type="journal article" date="2014" name="FEMS Microbiol. Lett.">
        <title>Draft genomic DNA sequence of the facultatively methylotrophic bacterium Acidomonas methanolica type strain MB58.</title>
        <authorList>
            <person name="Higashiura N."/>
            <person name="Hadano H."/>
            <person name="Hirakawa H."/>
            <person name="Matsutani M."/>
            <person name="Takabe S."/>
            <person name="Matsushita K."/>
            <person name="Azuma Y."/>
        </authorList>
    </citation>
    <scope>NUCLEOTIDE SEQUENCE [LARGE SCALE GENOMIC DNA]</scope>
    <source>
        <strain evidence="2 3">MB58</strain>
    </source>
</reference>
<proteinExistence type="predicted"/>
<dbReference type="AlphaFoldDB" id="A0A023D927"/>
<gene>
    <name evidence="2" type="ORF">Amme_212_027</name>
</gene>
<protein>
    <submittedName>
        <fullName evidence="2">Competence-damage protein</fullName>
    </submittedName>
</protein>
<dbReference type="SMART" id="SM00852">
    <property type="entry name" value="MoCF_biosynth"/>
    <property type="match status" value="1"/>
</dbReference>
<dbReference type="CDD" id="cd00885">
    <property type="entry name" value="cinA"/>
    <property type="match status" value="1"/>
</dbReference>
<name>A0A023D927_ACIMT</name>
<dbReference type="EMBL" id="BAND01000196">
    <property type="protein sequence ID" value="GAJ30644.1"/>
    <property type="molecule type" value="Genomic_DNA"/>
</dbReference>
<reference evidence="3" key="1">
    <citation type="journal article" date="2014" name="FEMS Microbiol. Lett.">
        <title>Draft Genomic DNA Sequence of the Facultatively Methylotrophic Bacterium Acidomonas methanolica type strain MB58.</title>
        <authorList>
            <person name="Higashiura N."/>
            <person name="Hadano H."/>
            <person name="Hirakawa H."/>
            <person name="Matsutani M."/>
            <person name="Takabe S."/>
            <person name="Matsushita K."/>
            <person name="Azuma Y."/>
        </authorList>
    </citation>
    <scope>NUCLEOTIDE SEQUENCE [LARGE SCALE GENOMIC DNA]</scope>
    <source>
        <strain evidence="3">MB58</strain>
    </source>
</reference>
<evidence type="ECO:0000313" key="3">
    <source>
        <dbReference type="Proteomes" id="UP000019760"/>
    </source>
</evidence>
<dbReference type="InterPro" id="IPR036425">
    <property type="entry name" value="MoaB/Mog-like_dom_sf"/>
</dbReference>
<feature type="domain" description="MoaB/Mog" evidence="1">
    <location>
        <begin position="30"/>
        <end position="190"/>
    </location>
</feature>
<organism evidence="2 3">
    <name type="scientific">Acidomonas methanolica NBRC 104435</name>
    <dbReference type="NCBI Taxonomy" id="1231351"/>
    <lineage>
        <taxon>Bacteria</taxon>
        <taxon>Pseudomonadati</taxon>
        <taxon>Pseudomonadota</taxon>
        <taxon>Alphaproteobacteria</taxon>
        <taxon>Acetobacterales</taxon>
        <taxon>Acetobacteraceae</taxon>
        <taxon>Acidomonas</taxon>
    </lineage>
</organism>
<comment type="caution">
    <text evidence="2">The sequence shown here is derived from an EMBL/GenBank/DDBJ whole genome shotgun (WGS) entry which is preliminary data.</text>
</comment>